<name>A0A1S1RJK3_9ACTN</name>
<dbReference type="SUPFAM" id="SSF55811">
    <property type="entry name" value="Nudix"/>
    <property type="match status" value="1"/>
</dbReference>
<organism evidence="2 3">
    <name type="scientific">Parafrankia colletiae</name>
    <dbReference type="NCBI Taxonomy" id="573497"/>
    <lineage>
        <taxon>Bacteria</taxon>
        <taxon>Bacillati</taxon>
        <taxon>Actinomycetota</taxon>
        <taxon>Actinomycetes</taxon>
        <taxon>Frankiales</taxon>
        <taxon>Frankiaceae</taxon>
        <taxon>Parafrankia</taxon>
    </lineage>
</organism>
<dbReference type="EMBL" id="MBLM01000002">
    <property type="protein sequence ID" value="OHV46400.1"/>
    <property type="molecule type" value="Genomic_DNA"/>
</dbReference>
<feature type="region of interest" description="Disordered" evidence="1">
    <location>
        <begin position="25"/>
        <end position="70"/>
    </location>
</feature>
<proteinExistence type="predicted"/>
<feature type="compositionally biased region" description="Low complexity" evidence="1">
    <location>
        <begin position="190"/>
        <end position="201"/>
    </location>
</feature>
<feature type="region of interest" description="Disordered" evidence="1">
    <location>
        <begin position="176"/>
        <end position="201"/>
    </location>
</feature>
<sequence length="201" mass="21262">MYPSRSHCLPVDLRLIIIRDDAVLLTTGEPGPGSGTGTRPGGRAPTGTGAPTTAGYPRTPGSTGPPERPTQAWRLPGAALRLGEPARETALRLAAEVAGIRVNESELMLAHAAHHQLGGGEQVSLYFLPPTCVPPQPAERHADGAREHWRPLGDLPTGLDPLDQAVLACWQRTESYSEPGWNPVRPPSPGGLSPLPALRAR</sequence>
<reference evidence="3" key="1">
    <citation type="submission" date="2016-07" db="EMBL/GenBank/DDBJ databases">
        <title>Sequence Frankia sp. strain CcI1.17.</title>
        <authorList>
            <person name="Ghodhbane-Gtari F."/>
            <person name="Swanson E."/>
            <person name="Gueddou A."/>
            <person name="Morris K."/>
            <person name="Hezbri K."/>
            <person name="Ktari A."/>
            <person name="Nouioui I."/>
            <person name="Abebe-Akele F."/>
            <person name="Simpson S."/>
            <person name="Thomas K."/>
            <person name="Gtari M."/>
            <person name="Tisa L.S."/>
            <person name="Hurst S."/>
        </authorList>
    </citation>
    <scope>NUCLEOTIDE SEQUENCE [LARGE SCALE GENOMIC DNA]</scope>
    <source>
        <strain evidence="3">Cc1.17</strain>
    </source>
</reference>
<evidence type="ECO:0000313" key="3">
    <source>
        <dbReference type="Proteomes" id="UP000179627"/>
    </source>
</evidence>
<comment type="caution">
    <text evidence="2">The sequence shown here is derived from an EMBL/GenBank/DDBJ whole genome shotgun (WGS) entry which is preliminary data.</text>
</comment>
<evidence type="ECO:0000256" key="1">
    <source>
        <dbReference type="SAM" id="MobiDB-lite"/>
    </source>
</evidence>
<feature type="compositionally biased region" description="Low complexity" evidence="1">
    <location>
        <begin position="41"/>
        <end position="61"/>
    </location>
</feature>
<keyword evidence="2" id="KW-0378">Hydrolase</keyword>
<gene>
    <name evidence="2" type="ORF">CC117_01815</name>
</gene>
<evidence type="ECO:0000313" key="2">
    <source>
        <dbReference type="EMBL" id="OHV46400.1"/>
    </source>
</evidence>
<dbReference type="OrthoDB" id="3212746at2"/>
<dbReference type="GO" id="GO:0016787">
    <property type="term" value="F:hydrolase activity"/>
    <property type="evidence" value="ECO:0007669"/>
    <property type="project" value="UniProtKB-KW"/>
</dbReference>
<dbReference type="Gene3D" id="3.90.79.10">
    <property type="entry name" value="Nucleoside Triphosphate Pyrophosphohydrolase"/>
    <property type="match status" value="1"/>
</dbReference>
<accession>A0A1S1RJK3</accession>
<feature type="compositionally biased region" description="Gly residues" evidence="1">
    <location>
        <begin position="30"/>
        <end position="40"/>
    </location>
</feature>
<dbReference type="Proteomes" id="UP000179627">
    <property type="component" value="Unassembled WGS sequence"/>
</dbReference>
<dbReference type="AlphaFoldDB" id="A0A1S1RJK3"/>
<dbReference type="RefSeq" id="WP_071081939.1">
    <property type="nucleotide sequence ID" value="NZ_MBLM01000002.1"/>
</dbReference>
<dbReference type="InterPro" id="IPR015797">
    <property type="entry name" value="NUDIX_hydrolase-like_dom_sf"/>
</dbReference>
<keyword evidence="3" id="KW-1185">Reference proteome</keyword>
<protein>
    <submittedName>
        <fullName evidence="2">NUDIX hydrolase</fullName>
    </submittedName>
</protein>